<dbReference type="Proteomes" id="UP000886595">
    <property type="component" value="Unassembled WGS sequence"/>
</dbReference>
<keyword evidence="7" id="KW-0539">Nucleus</keyword>
<dbReference type="Pfam" id="PF00855">
    <property type="entry name" value="PWWP"/>
    <property type="match status" value="1"/>
</dbReference>
<dbReference type="SMART" id="SM00582">
    <property type="entry name" value="RPR"/>
    <property type="match status" value="1"/>
</dbReference>
<feature type="region of interest" description="Disordered" evidence="8">
    <location>
        <begin position="546"/>
        <end position="616"/>
    </location>
</feature>
<organism evidence="11 12">
    <name type="scientific">Brassica carinata</name>
    <name type="common">Ethiopian mustard</name>
    <name type="synonym">Abyssinian cabbage</name>
    <dbReference type="NCBI Taxonomy" id="52824"/>
    <lineage>
        <taxon>Eukaryota</taxon>
        <taxon>Viridiplantae</taxon>
        <taxon>Streptophyta</taxon>
        <taxon>Embryophyta</taxon>
        <taxon>Tracheophyta</taxon>
        <taxon>Spermatophyta</taxon>
        <taxon>Magnoliopsida</taxon>
        <taxon>eudicotyledons</taxon>
        <taxon>Gunneridae</taxon>
        <taxon>Pentapetalae</taxon>
        <taxon>rosids</taxon>
        <taxon>malvids</taxon>
        <taxon>Brassicales</taxon>
        <taxon>Brassicaceae</taxon>
        <taxon>Brassiceae</taxon>
        <taxon>Brassica</taxon>
    </lineage>
</organism>
<keyword evidence="6" id="KW-0804">Transcription</keyword>
<dbReference type="OrthoDB" id="62853at2759"/>
<evidence type="ECO:0000313" key="12">
    <source>
        <dbReference type="Proteomes" id="UP000886595"/>
    </source>
</evidence>
<feature type="compositionally biased region" description="Low complexity" evidence="8">
    <location>
        <begin position="1101"/>
        <end position="1114"/>
    </location>
</feature>
<feature type="compositionally biased region" description="Polar residues" evidence="8">
    <location>
        <begin position="594"/>
        <end position="603"/>
    </location>
</feature>
<evidence type="ECO:0000256" key="6">
    <source>
        <dbReference type="ARBA" id="ARBA00023163"/>
    </source>
</evidence>
<feature type="region of interest" description="Disordered" evidence="8">
    <location>
        <begin position="306"/>
        <end position="346"/>
    </location>
</feature>
<gene>
    <name evidence="11" type="ORF">Bca52824_082727</name>
</gene>
<feature type="region of interest" description="Disordered" evidence="8">
    <location>
        <begin position="1079"/>
        <end position="1125"/>
    </location>
</feature>
<dbReference type="AlphaFoldDB" id="A0A8X7TUJ8"/>
<feature type="domain" description="PWWP" evidence="9">
    <location>
        <begin position="22"/>
        <end position="68"/>
    </location>
</feature>
<keyword evidence="3" id="KW-0507">mRNA processing</keyword>
<feature type="compositionally biased region" description="Basic and acidic residues" evidence="8">
    <location>
        <begin position="432"/>
        <end position="448"/>
    </location>
</feature>
<evidence type="ECO:0000256" key="8">
    <source>
        <dbReference type="SAM" id="MobiDB-lite"/>
    </source>
</evidence>
<keyword evidence="2" id="KW-0217">Developmental protein</keyword>
<dbReference type="FunFam" id="1.25.40.90:FF:000037">
    <property type="entry name" value="Enhancer of ag-4 2"/>
    <property type="match status" value="1"/>
</dbReference>
<dbReference type="PANTHER" id="PTHR12550">
    <property type="entry name" value="HEPATOMA-DERIVED GROWTH FACTOR-RELATED"/>
    <property type="match status" value="1"/>
</dbReference>
<evidence type="ECO:0000259" key="9">
    <source>
        <dbReference type="PROSITE" id="PS50812"/>
    </source>
</evidence>
<dbReference type="PANTHER" id="PTHR12550:SF49">
    <property type="entry name" value="PROTEIN HUA2-LIKE 2-RELATED"/>
    <property type="match status" value="1"/>
</dbReference>
<dbReference type="GO" id="GO:0006397">
    <property type="term" value="P:mRNA processing"/>
    <property type="evidence" value="ECO:0007669"/>
    <property type="project" value="UniProtKB-KW"/>
</dbReference>
<dbReference type="InterPro" id="IPR006569">
    <property type="entry name" value="CID_dom"/>
</dbReference>
<dbReference type="InterPro" id="IPR008942">
    <property type="entry name" value="ENTH_VHS"/>
</dbReference>
<feature type="compositionally biased region" description="Basic and acidic residues" evidence="8">
    <location>
        <begin position="398"/>
        <end position="413"/>
    </location>
</feature>
<dbReference type="Gene3D" id="1.25.40.90">
    <property type="match status" value="1"/>
</dbReference>
<feature type="compositionally biased region" description="Polar residues" evidence="8">
    <location>
        <begin position="449"/>
        <end position="460"/>
    </location>
</feature>
<feature type="compositionally biased region" description="Basic and acidic residues" evidence="8">
    <location>
        <begin position="977"/>
        <end position="997"/>
    </location>
</feature>
<feature type="region of interest" description="Disordered" evidence="8">
    <location>
        <begin position="125"/>
        <end position="145"/>
    </location>
</feature>
<dbReference type="Pfam" id="PF04818">
    <property type="entry name" value="CID"/>
    <property type="match status" value="1"/>
</dbReference>
<feature type="compositionally biased region" description="Basic and acidic residues" evidence="8">
    <location>
        <begin position="326"/>
        <end position="346"/>
    </location>
</feature>
<feature type="domain" description="CID" evidence="10">
    <location>
        <begin position="765"/>
        <end position="910"/>
    </location>
</feature>
<evidence type="ECO:0000259" key="10">
    <source>
        <dbReference type="PROSITE" id="PS51391"/>
    </source>
</evidence>
<feature type="region of interest" description="Disordered" evidence="8">
    <location>
        <begin position="432"/>
        <end position="468"/>
    </location>
</feature>
<feature type="compositionally biased region" description="Polar residues" evidence="8">
    <location>
        <begin position="1022"/>
        <end position="1064"/>
    </location>
</feature>
<reference evidence="11 12" key="1">
    <citation type="submission" date="2020-02" db="EMBL/GenBank/DDBJ databases">
        <authorList>
            <person name="Ma Q."/>
            <person name="Huang Y."/>
            <person name="Song X."/>
            <person name="Pei D."/>
        </authorList>
    </citation>
    <scope>NUCLEOTIDE SEQUENCE [LARGE SCALE GENOMIC DNA]</scope>
    <source>
        <strain evidence="11">Sxm20200214</strain>
        <tissue evidence="11">Leaf</tissue>
    </source>
</reference>
<dbReference type="EMBL" id="JAAMPC010000016">
    <property type="protein sequence ID" value="KAG2252591.1"/>
    <property type="molecule type" value="Genomic_DNA"/>
</dbReference>
<dbReference type="PROSITE" id="PS50812">
    <property type="entry name" value="PWWP"/>
    <property type="match status" value="1"/>
</dbReference>
<sequence>MAPSRKRGGGKAAASARREWKVGDLVLAKVKGFPAWPAAVSEPDKWGYSADKKKVFVLFSALNRWYTWCDVLSRTYTTKAFCNPADVESFTEEKKQSLLTKRHAKGSDFVRAVKEIAESFEKLKQQVEANDPKSADETTVGSSGNTIELPQVRENLIGTRLDTQIESNSSHGKDESTLLSEDASAAEQMLALRHNSLSLNVAAKDLCDTAIHSSKRRNETARSQKCAPQTIILPVQHSKLTSGLELDRLQRPLRQCSDGGNIVDDIDDGDIRRRKRIRRPGHSESDDVVSSALNLHGSDEENASEIATVESDNNSRNEGNGVDSGSKVEHSDDVGEGCEGSHELSKGLDFQISTMVTRKKRKPTRKREANDLIDPPAKVEAEEGFGTKACDSCQGSENSHETLNERPCGEKGDEHLPLVKRARVRMSRVFCTDEKGNASSQLEERSSKDSPTSAAMQPSPSVDHENDIVSGQDTSAAKEFNSFELSGKVPGDMADVGPSHMEKPSGRMSPYKVCIQTVGDKKAATELHENEFSLAPDDEVTRAQSNQLGSLPEGNTRVSECTRQNEKNGLPLNSDTVDSFANKPPSLCPGLDLTASSVPAQSPHQHESQDNDSCDNSLVVVGDSSFKEKCETFDKIAQDVQSQAVEHSQLFCSVVSNQEAENMQETENNLRIEKQGTLDKELESGKQGHIIENPAPCATECYIVVKEAEPQCGTVYSHCEDAEENKKLEKSCETDGQKEHIQATNSVSSNSYCCTSVQFGEKKTMSDDTVKEERKGEIGATELLGEDKGDHWALTRLAVDLVKFGVSAKAMEILAHTLESESNLQRRVDLFFLVDSIAQCSKGLSGDAGGVYLSSIQVMLPRLLAAAVPAGATTQENRQQCLKVLKLWLERRILPESIVRHHIRELDSHSNVPACLYSRRSARTERALDDPVRDMEGMLVDEYGSNSTLQLDGFCIPAMLKVEDEGSDSDGEFESVTPEHESRILEEHVTPSITERHTRILEDVDGELEMEDVAPPWDVGSSAPTDEAGNTESANRQPVFGTSHQNVTSSSPLAPPSQNAQCAMSDSYSNGFDCRGYPSMHGDHQADIPRMNPPPVHYRSPESSYSSRASLSKSMAHGEDSNFQHGPYPPPPPSHHYYPYMEPEHHRKHGEKVHDIMTDKEALINPAHTVAITVSMEGLRTTGGVILRVHITIGTLFTISHIQKILQARGIKGEFTEVDW</sequence>
<keyword evidence="5" id="KW-0287">Flowering</keyword>
<name>A0A8X7TUJ8_BRACI</name>
<keyword evidence="12" id="KW-1185">Reference proteome</keyword>
<dbReference type="Gene3D" id="2.30.30.140">
    <property type="match status" value="1"/>
</dbReference>
<feature type="compositionally biased region" description="Basic and acidic residues" evidence="8">
    <location>
        <begin position="125"/>
        <end position="136"/>
    </location>
</feature>
<protein>
    <submittedName>
        <fullName evidence="11">Uncharacterized protein</fullName>
    </submittedName>
</protein>
<evidence type="ECO:0000256" key="3">
    <source>
        <dbReference type="ARBA" id="ARBA00022664"/>
    </source>
</evidence>
<comment type="caution">
    <text evidence="11">The sequence shown here is derived from an EMBL/GenBank/DDBJ whole genome shotgun (WGS) entry which is preliminary data.</text>
</comment>
<evidence type="ECO:0000313" key="11">
    <source>
        <dbReference type="EMBL" id="KAG2252591.1"/>
    </source>
</evidence>
<proteinExistence type="predicted"/>
<comment type="subcellular location">
    <subcellularLocation>
        <location evidence="1">Nucleus</location>
    </subcellularLocation>
</comment>
<dbReference type="InterPro" id="IPR000313">
    <property type="entry name" value="PWWP_dom"/>
</dbReference>
<dbReference type="SUPFAM" id="SSF63748">
    <property type="entry name" value="Tudor/PWWP/MBT"/>
    <property type="match status" value="1"/>
</dbReference>
<dbReference type="PROSITE" id="PS51391">
    <property type="entry name" value="CID"/>
    <property type="match status" value="1"/>
</dbReference>
<feature type="region of interest" description="Disordered" evidence="8">
    <location>
        <begin position="1014"/>
        <end position="1064"/>
    </location>
</feature>
<feature type="region of interest" description="Disordered" evidence="8">
    <location>
        <begin position="965"/>
        <end position="997"/>
    </location>
</feature>
<evidence type="ECO:0000256" key="2">
    <source>
        <dbReference type="ARBA" id="ARBA00022473"/>
    </source>
</evidence>
<evidence type="ECO:0000256" key="4">
    <source>
        <dbReference type="ARBA" id="ARBA00023015"/>
    </source>
</evidence>
<dbReference type="GO" id="GO:0009908">
    <property type="term" value="P:flower development"/>
    <property type="evidence" value="ECO:0007669"/>
    <property type="project" value="UniProtKB-KW"/>
</dbReference>
<evidence type="ECO:0000256" key="5">
    <source>
        <dbReference type="ARBA" id="ARBA00023089"/>
    </source>
</evidence>
<feature type="region of interest" description="Disordered" evidence="8">
    <location>
        <begin position="390"/>
        <end position="413"/>
    </location>
</feature>
<keyword evidence="4" id="KW-0805">Transcription regulation</keyword>
<dbReference type="GO" id="GO:0005634">
    <property type="term" value="C:nucleus"/>
    <property type="evidence" value="ECO:0007669"/>
    <property type="project" value="UniProtKB-SubCell"/>
</dbReference>
<accession>A0A8X7TUJ8</accession>
<evidence type="ECO:0000256" key="7">
    <source>
        <dbReference type="ARBA" id="ARBA00023242"/>
    </source>
</evidence>
<evidence type="ECO:0000256" key="1">
    <source>
        <dbReference type="ARBA" id="ARBA00004123"/>
    </source>
</evidence>